<dbReference type="InterPro" id="IPR036291">
    <property type="entry name" value="NAD(P)-bd_dom_sf"/>
</dbReference>
<comment type="similarity">
    <text evidence="5">Belongs to the zinc-containing alcohol dehydrogenase family.</text>
</comment>
<dbReference type="Pfam" id="PF00107">
    <property type="entry name" value="ADH_zinc_N"/>
    <property type="match status" value="1"/>
</dbReference>
<dbReference type="InterPro" id="IPR013154">
    <property type="entry name" value="ADH-like_N"/>
</dbReference>
<dbReference type="InterPro" id="IPR011032">
    <property type="entry name" value="GroES-like_sf"/>
</dbReference>
<dbReference type="InterPro" id="IPR013149">
    <property type="entry name" value="ADH-like_C"/>
</dbReference>
<sequence>MQALRKTGPAADDIALQDVPRPVAAPGQVVVDVAAAGLCGTDLHILDGSYGSRPPVTLGHEVSGIIATVGDGVDPARVGEAVALETFFSTCGRCRDCRAGHPNRCQERVSIGSGTDGGFAEQIVVPARNARRLPQHVPVEAGALSEPLACVCRSLFQPMPAVRAADRVLVIGPGAIGLLAAQVAKVSGGEVTVLGTPGDAERLTVAAALGFTAVSDPDDAPDDVDVVLECSGSAGGMALGITRIRRGGRYVQIGQRGDAVPIDLALVSFRELVITGGFASTPDSWDRAMRLLELRLVDLAPLVSHTYRLDQWQEAFNAVRTSAGVKQLLRPGAETA</sequence>
<evidence type="ECO:0000256" key="5">
    <source>
        <dbReference type="RuleBase" id="RU361277"/>
    </source>
</evidence>
<proteinExistence type="inferred from homology"/>
<dbReference type="CDD" id="cd08258">
    <property type="entry name" value="Zn_ADH4"/>
    <property type="match status" value="1"/>
</dbReference>
<keyword evidence="4" id="KW-0560">Oxidoreductase</keyword>
<dbReference type="EMBL" id="JACXZS010000001">
    <property type="protein sequence ID" value="MBD3940181.1"/>
    <property type="molecule type" value="Genomic_DNA"/>
</dbReference>
<dbReference type="InterPro" id="IPR002328">
    <property type="entry name" value="ADH_Zn_CS"/>
</dbReference>
<name>A0ABR8NMC8_9MICO</name>
<dbReference type="Gene3D" id="3.40.50.720">
    <property type="entry name" value="NAD(P)-binding Rossmann-like Domain"/>
    <property type="match status" value="1"/>
</dbReference>
<accession>A0ABR8NMC8</accession>
<comment type="caution">
    <text evidence="7">The sequence shown here is derived from an EMBL/GenBank/DDBJ whole genome shotgun (WGS) entry which is preliminary data.</text>
</comment>
<comment type="cofactor">
    <cofactor evidence="1 5">
        <name>Zn(2+)</name>
        <dbReference type="ChEBI" id="CHEBI:29105"/>
    </cofactor>
</comment>
<organism evidence="7 8">
    <name type="scientific">Microbacterium helvum</name>
    <dbReference type="NCBI Taxonomy" id="2773713"/>
    <lineage>
        <taxon>Bacteria</taxon>
        <taxon>Bacillati</taxon>
        <taxon>Actinomycetota</taxon>
        <taxon>Actinomycetes</taxon>
        <taxon>Micrococcales</taxon>
        <taxon>Microbacteriaceae</taxon>
        <taxon>Microbacterium</taxon>
    </lineage>
</organism>
<dbReference type="PROSITE" id="PS00059">
    <property type="entry name" value="ADH_ZINC"/>
    <property type="match status" value="1"/>
</dbReference>
<dbReference type="SUPFAM" id="SSF51735">
    <property type="entry name" value="NAD(P)-binding Rossmann-fold domains"/>
    <property type="match status" value="1"/>
</dbReference>
<evidence type="ECO:0000259" key="6">
    <source>
        <dbReference type="SMART" id="SM00829"/>
    </source>
</evidence>
<gene>
    <name evidence="7" type="ORF">IF188_00520</name>
</gene>
<evidence type="ECO:0000313" key="7">
    <source>
        <dbReference type="EMBL" id="MBD3940181.1"/>
    </source>
</evidence>
<reference evidence="7 8" key="1">
    <citation type="submission" date="2020-09" db="EMBL/GenBank/DDBJ databases">
        <title>Isolation and identification of active actinomycetes.</title>
        <authorList>
            <person name="Li X."/>
        </authorList>
    </citation>
    <scope>NUCLEOTIDE SEQUENCE [LARGE SCALE GENOMIC DNA]</scope>
    <source>
        <strain evidence="7 8">NEAU-LLC</strain>
    </source>
</reference>
<dbReference type="PANTHER" id="PTHR43401:SF2">
    <property type="entry name" value="L-THREONINE 3-DEHYDROGENASE"/>
    <property type="match status" value="1"/>
</dbReference>
<keyword evidence="3 5" id="KW-0862">Zinc</keyword>
<protein>
    <submittedName>
        <fullName evidence="7">Zinc-binding dehydrogenase</fullName>
    </submittedName>
</protein>
<dbReference type="SMART" id="SM00829">
    <property type="entry name" value="PKS_ER"/>
    <property type="match status" value="1"/>
</dbReference>
<dbReference type="SUPFAM" id="SSF50129">
    <property type="entry name" value="GroES-like"/>
    <property type="match status" value="1"/>
</dbReference>
<evidence type="ECO:0000256" key="4">
    <source>
        <dbReference type="ARBA" id="ARBA00023002"/>
    </source>
</evidence>
<dbReference type="Pfam" id="PF08240">
    <property type="entry name" value="ADH_N"/>
    <property type="match status" value="1"/>
</dbReference>
<keyword evidence="2 5" id="KW-0479">Metal-binding</keyword>
<dbReference type="InterPro" id="IPR020843">
    <property type="entry name" value="ER"/>
</dbReference>
<evidence type="ECO:0000256" key="2">
    <source>
        <dbReference type="ARBA" id="ARBA00022723"/>
    </source>
</evidence>
<dbReference type="InterPro" id="IPR050129">
    <property type="entry name" value="Zn_alcohol_dh"/>
</dbReference>
<feature type="domain" description="Enoyl reductase (ER)" evidence="6">
    <location>
        <begin position="10"/>
        <end position="329"/>
    </location>
</feature>
<evidence type="ECO:0000313" key="8">
    <source>
        <dbReference type="Proteomes" id="UP000598426"/>
    </source>
</evidence>
<dbReference type="Proteomes" id="UP000598426">
    <property type="component" value="Unassembled WGS sequence"/>
</dbReference>
<keyword evidence="8" id="KW-1185">Reference proteome</keyword>
<dbReference type="Gene3D" id="3.90.180.10">
    <property type="entry name" value="Medium-chain alcohol dehydrogenases, catalytic domain"/>
    <property type="match status" value="1"/>
</dbReference>
<evidence type="ECO:0000256" key="1">
    <source>
        <dbReference type="ARBA" id="ARBA00001947"/>
    </source>
</evidence>
<dbReference type="PANTHER" id="PTHR43401">
    <property type="entry name" value="L-THREONINE 3-DEHYDROGENASE"/>
    <property type="match status" value="1"/>
</dbReference>
<evidence type="ECO:0000256" key="3">
    <source>
        <dbReference type="ARBA" id="ARBA00022833"/>
    </source>
</evidence>